<dbReference type="EMBL" id="JACCFS010000001">
    <property type="protein sequence ID" value="NYJ37919.1"/>
    <property type="molecule type" value="Genomic_DNA"/>
</dbReference>
<name>A0A7Z0ETB9_9ACTN</name>
<keyword evidence="1" id="KW-1133">Transmembrane helix</keyword>
<dbReference type="InterPro" id="IPR012495">
    <property type="entry name" value="TadE-like_dom"/>
</dbReference>
<keyword evidence="4" id="KW-1185">Reference proteome</keyword>
<dbReference type="Proteomes" id="UP000572051">
    <property type="component" value="Unassembled WGS sequence"/>
</dbReference>
<keyword evidence="1" id="KW-0472">Membrane</keyword>
<organism evidence="3 4">
    <name type="scientific">Nocardiopsis aegyptia</name>
    <dbReference type="NCBI Taxonomy" id="220378"/>
    <lineage>
        <taxon>Bacteria</taxon>
        <taxon>Bacillati</taxon>
        <taxon>Actinomycetota</taxon>
        <taxon>Actinomycetes</taxon>
        <taxon>Streptosporangiales</taxon>
        <taxon>Nocardiopsidaceae</taxon>
        <taxon>Nocardiopsis</taxon>
    </lineage>
</organism>
<feature type="transmembrane region" description="Helical" evidence="1">
    <location>
        <begin position="13"/>
        <end position="34"/>
    </location>
</feature>
<reference evidence="3 4" key="1">
    <citation type="submission" date="2020-07" db="EMBL/GenBank/DDBJ databases">
        <title>Sequencing the genomes of 1000 actinobacteria strains.</title>
        <authorList>
            <person name="Klenk H.-P."/>
        </authorList>
    </citation>
    <scope>NUCLEOTIDE SEQUENCE [LARGE SCALE GENOMIC DNA]</scope>
    <source>
        <strain evidence="3 4">DSM 44442</strain>
    </source>
</reference>
<evidence type="ECO:0000313" key="3">
    <source>
        <dbReference type="EMBL" id="NYJ37919.1"/>
    </source>
</evidence>
<keyword evidence="1" id="KW-0812">Transmembrane</keyword>
<dbReference type="Pfam" id="PF07811">
    <property type="entry name" value="TadE"/>
    <property type="match status" value="1"/>
</dbReference>
<evidence type="ECO:0000256" key="1">
    <source>
        <dbReference type="SAM" id="Phobius"/>
    </source>
</evidence>
<dbReference type="RefSeq" id="WP_179829045.1">
    <property type="nucleotide sequence ID" value="NZ_JACCFS010000001.1"/>
</dbReference>
<dbReference type="AlphaFoldDB" id="A0A7Z0ETB9"/>
<sequence length="130" mass="13617">MASPDDDQGSAELAVATPLLLLLMLFVIQTALWAHGDHLAAAIARQSAEAARTADGASGQASAEAVADELGGSLLVERTVTVERGETEVRAVVQARVTSLIPGLTWPVRQELSVPVERFVPPEPQTGVQP</sequence>
<evidence type="ECO:0000259" key="2">
    <source>
        <dbReference type="Pfam" id="PF07811"/>
    </source>
</evidence>
<feature type="domain" description="TadE-like" evidence="2">
    <location>
        <begin position="9"/>
        <end position="48"/>
    </location>
</feature>
<accession>A0A7Z0ETB9</accession>
<protein>
    <submittedName>
        <fullName evidence="3">Flp pilus assembly protein TadG</fullName>
    </submittedName>
</protein>
<gene>
    <name evidence="3" type="ORF">HNR10_005800</name>
</gene>
<proteinExistence type="predicted"/>
<evidence type="ECO:0000313" key="4">
    <source>
        <dbReference type="Proteomes" id="UP000572051"/>
    </source>
</evidence>
<comment type="caution">
    <text evidence="3">The sequence shown here is derived from an EMBL/GenBank/DDBJ whole genome shotgun (WGS) entry which is preliminary data.</text>
</comment>